<feature type="signal peptide" evidence="1">
    <location>
        <begin position="1"/>
        <end position="27"/>
    </location>
</feature>
<evidence type="ECO:0008006" key="3">
    <source>
        <dbReference type="Google" id="ProtNLM"/>
    </source>
</evidence>
<dbReference type="AlphaFoldDB" id="A0AAU7AXE9"/>
<protein>
    <recommendedName>
        <fullName evidence="3">Secreted protein</fullName>
    </recommendedName>
</protein>
<keyword evidence="1" id="KW-0732">Signal</keyword>
<dbReference type="EMBL" id="CP114014">
    <property type="protein sequence ID" value="XAY06132.1"/>
    <property type="molecule type" value="Genomic_DNA"/>
</dbReference>
<accession>A0AAU7AXE9</accession>
<reference evidence="2" key="1">
    <citation type="submission" date="2022-12" db="EMBL/GenBank/DDBJ databases">
        <title>Paraconexibacter alkalitolerans sp. nov. and Baekduia alba sp. nov., isolated from soil and emended description of the genera Paraconexibacter (Chun et al., 2020) and Baekduia (An et al., 2020).</title>
        <authorList>
            <person name="Vieira S."/>
            <person name="Huber K.J."/>
            <person name="Geppert A."/>
            <person name="Wolf J."/>
            <person name="Neumann-Schaal M."/>
            <person name="Muesken M."/>
            <person name="Overmann J."/>
        </authorList>
    </citation>
    <scope>NUCLEOTIDE SEQUENCE</scope>
    <source>
        <strain evidence="2">AEG42_29</strain>
    </source>
</reference>
<feature type="chain" id="PRO_5043705799" description="Secreted protein" evidence="1">
    <location>
        <begin position="28"/>
        <end position="170"/>
    </location>
</feature>
<name>A0AAU7AXE9_9ACTN</name>
<dbReference type="KEGG" id="parq:DSM112329_02995"/>
<evidence type="ECO:0000256" key="1">
    <source>
        <dbReference type="SAM" id="SignalP"/>
    </source>
</evidence>
<dbReference type="RefSeq" id="WP_354697370.1">
    <property type="nucleotide sequence ID" value="NZ_CP114014.1"/>
</dbReference>
<organism evidence="2">
    <name type="scientific">Paraconexibacter sp. AEG42_29</name>
    <dbReference type="NCBI Taxonomy" id="2997339"/>
    <lineage>
        <taxon>Bacteria</taxon>
        <taxon>Bacillati</taxon>
        <taxon>Actinomycetota</taxon>
        <taxon>Thermoleophilia</taxon>
        <taxon>Solirubrobacterales</taxon>
        <taxon>Paraconexibacteraceae</taxon>
        <taxon>Paraconexibacter</taxon>
    </lineage>
</organism>
<sequence length="170" mass="18853">MLRRTLKLATMLALALTAMTVSTSSSNASYVYKGNPINLHVVNKSTVNTTAAYCPNGHVSIHYQFGTRHDPCDVTPFVHNLHANGGRWNDYTANPMGVIVRATNRQTFYFYLFNPSVGRPYVIVNGHKLTMVEGQETHMAVSGGLVAFHRRGDSGGKKQMMIEILRMGHK</sequence>
<gene>
    <name evidence="2" type="ORF">DSM112329_02995</name>
</gene>
<evidence type="ECO:0000313" key="2">
    <source>
        <dbReference type="EMBL" id="XAY06132.1"/>
    </source>
</evidence>
<proteinExistence type="predicted"/>